<protein>
    <recommendedName>
        <fullName evidence="4">MYXO-CTERM domain-containing protein</fullName>
    </recommendedName>
</protein>
<dbReference type="Proteomes" id="UP001519295">
    <property type="component" value="Unassembled WGS sequence"/>
</dbReference>
<comment type="caution">
    <text evidence="2">The sequence shown here is derived from an EMBL/GenBank/DDBJ whole genome shotgun (WGS) entry which is preliminary data.</text>
</comment>
<name>A0ABS4W3A4_9PSEU</name>
<sequence>MTRRAPVLFAASSVLCAASAWSPLPWSAVLLAAGLVALVAGGWLLYRARRAGGAHRGTFPYGPRRGGRR</sequence>
<dbReference type="EMBL" id="JAGINU010000001">
    <property type="protein sequence ID" value="MBP2370677.1"/>
    <property type="molecule type" value="Genomic_DNA"/>
</dbReference>
<reference evidence="2 3" key="1">
    <citation type="submission" date="2021-03" db="EMBL/GenBank/DDBJ databases">
        <title>Sequencing the genomes of 1000 actinobacteria strains.</title>
        <authorList>
            <person name="Klenk H.-P."/>
        </authorList>
    </citation>
    <scope>NUCLEOTIDE SEQUENCE [LARGE SCALE GENOMIC DNA]</scope>
    <source>
        <strain evidence="2 3">DSM 45256</strain>
    </source>
</reference>
<keyword evidence="3" id="KW-1185">Reference proteome</keyword>
<evidence type="ECO:0008006" key="4">
    <source>
        <dbReference type="Google" id="ProtNLM"/>
    </source>
</evidence>
<proteinExistence type="predicted"/>
<keyword evidence="1" id="KW-1133">Transmembrane helix</keyword>
<gene>
    <name evidence="2" type="ORF">JOF36_006373</name>
</gene>
<organism evidence="2 3">
    <name type="scientific">Pseudonocardia parietis</name>
    <dbReference type="NCBI Taxonomy" id="570936"/>
    <lineage>
        <taxon>Bacteria</taxon>
        <taxon>Bacillati</taxon>
        <taxon>Actinomycetota</taxon>
        <taxon>Actinomycetes</taxon>
        <taxon>Pseudonocardiales</taxon>
        <taxon>Pseudonocardiaceae</taxon>
        <taxon>Pseudonocardia</taxon>
    </lineage>
</organism>
<evidence type="ECO:0000256" key="1">
    <source>
        <dbReference type="SAM" id="Phobius"/>
    </source>
</evidence>
<feature type="transmembrane region" description="Helical" evidence="1">
    <location>
        <begin position="26"/>
        <end position="46"/>
    </location>
</feature>
<evidence type="ECO:0000313" key="3">
    <source>
        <dbReference type="Proteomes" id="UP001519295"/>
    </source>
</evidence>
<dbReference type="RefSeq" id="WP_210034151.1">
    <property type="nucleotide sequence ID" value="NZ_JAGINU010000001.1"/>
</dbReference>
<evidence type="ECO:0000313" key="2">
    <source>
        <dbReference type="EMBL" id="MBP2370677.1"/>
    </source>
</evidence>
<keyword evidence="1" id="KW-0472">Membrane</keyword>
<keyword evidence="1" id="KW-0812">Transmembrane</keyword>
<accession>A0ABS4W3A4</accession>